<accession>A0A1G9SK26</accession>
<gene>
    <name evidence="2" type="ORF">SAMN04488692_12926</name>
</gene>
<dbReference type="PANTHER" id="PTHR38032">
    <property type="entry name" value="POLYMERASE-RELATED"/>
    <property type="match status" value="1"/>
</dbReference>
<dbReference type="InterPro" id="IPR005646">
    <property type="entry name" value="FapA"/>
</dbReference>
<feature type="domain" description="Flagellar Assembly Protein A N-terminal region" evidence="1">
    <location>
        <begin position="83"/>
        <end position="277"/>
    </location>
</feature>
<organism evidence="2 3">
    <name type="scientific">Halarsenatibacter silvermanii</name>
    <dbReference type="NCBI Taxonomy" id="321763"/>
    <lineage>
        <taxon>Bacteria</taxon>
        <taxon>Bacillati</taxon>
        <taxon>Bacillota</taxon>
        <taxon>Clostridia</taxon>
        <taxon>Halanaerobiales</taxon>
        <taxon>Halarsenatibacteraceae</taxon>
        <taxon>Halarsenatibacter</taxon>
    </lineage>
</organism>
<dbReference type="OrthoDB" id="1279at2"/>
<reference evidence="2 3" key="1">
    <citation type="submission" date="2016-10" db="EMBL/GenBank/DDBJ databases">
        <authorList>
            <person name="de Groot N.N."/>
        </authorList>
    </citation>
    <scope>NUCLEOTIDE SEQUENCE [LARGE SCALE GENOMIC DNA]</scope>
    <source>
        <strain evidence="2 3">SLAS-1</strain>
    </source>
</reference>
<evidence type="ECO:0000313" key="2">
    <source>
        <dbReference type="EMBL" id="SDM35844.1"/>
    </source>
</evidence>
<dbReference type="Pfam" id="PF20250">
    <property type="entry name" value="FapA_N"/>
    <property type="match status" value="1"/>
</dbReference>
<dbReference type="Pfam" id="PF03961">
    <property type="entry name" value="FapA"/>
    <property type="match status" value="1"/>
</dbReference>
<dbReference type="InterPro" id="IPR046866">
    <property type="entry name" value="FapA_N"/>
</dbReference>
<keyword evidence="3" id="KW-1185">Reference proteome</keyword>
<dbReference type="AlphaFoldDB" id="A0A1G9SK26"/>
<dbReference type="PANTHER" id="PTHR38032:SF1">
    <property type="entry name" value="RNA-BINDING PROTEIN KHPB N-TERMINAL DOMAIN-CONTAINING PROTEIN"/>
    <property type="match status" value="1"/>
</dbReference>
<dbReference type="RefSeq" id="WP_089761943.1">
    <property type="nucleotide sequence ID" value="NZ_FNGO01000029.1"/>
</dbReference>
<dbReference type="InterPro" id="IPR046865">
    <property type="entry name" value="FapA_b_solenoid"/>
</dbReference>
<dbReference type="STRING" id="321763.SAMN04488692_12926"/>
<evidence type="ECO:0000313" key="3">
    <source>
        <dbReference type="Proteomes" id="UP000199476"/>
    </source>
</evidence>
<sequence>MLILSEEFALENFITPRPEKEEIKIEISENITDYCDGRYPVIYPGENIEIYRGDSRIDSPELITKSTTLTYDLPEDEGKKELNLEVSEDEMEAFIEVDLQPARRYELLIEEERKGILIDAQPTTEKFGEEMRVTEEEIKIKLAEAGIFFGLKKEKIKRIASGDLRGKTTVAEGKYPEEGEPARIEKVFSAASESKEETDESEKVDHYRNIIASILPGEVIAEKVKPAPGKPGRTVRGKKLPAGEGKDIKLTAGKNVTLSADGKEAISLLVGRPELEEKKNEIIVRVLPQYIITGDVDKQEGRVEFDGDLIIEGGVKDFFGARARGEVLIKKNVNNGNIQARQSIYVGGNVVGSEITAGRAEKFNQNKLRAEKLFLRLKGFFESYFESLTSAAEEKKLVNLSLLRQEIMEKKQIRGAIIELSRLFRETASEELSSLPCGEARMNWLEEFIFGTDKFDSDRARNKLREILDELRNCEIRSKSQENGSIILRQTQNSCISAARDIIIMREGSYISRLRADNNIVLKQKNSFFKSGRASAGGWFLSGRAGVPMSQTLIKVGKGAIIKEVSGSVTVRSWADKKTIDDGRKAVHLEVNQDGKLEEKTWQGWVKSVERMLAEEKAVKKWGQL</sequence>
<name>A0A1G9SK26_9FIRM</name>
<evidence type="ECO:0000259" key="1">
    <source>
        <dbReference type="Pfam" id="PF20250"/>
    </source>
</evidence>
<protein>
    <recommendedName>
        <fullName evidence="1">Flagellar Assembly Protein A N-terminal region domain-containing protein</fullName>
    </recommendedName>
</protein>
<dbReference type="Proteomes" id="UP000199476">
    <property type="component" value="Unassembled WGS sequence"/>
</dbReference>
<proteinExistence type="predicted"/>
<dbReference type="EMBL" id="FNGO01000029">
    <property type="protein sequence ID" value="SDM35844.1"/>
    <property type="molecule type" value="Genomic_DNA"/>
</dbReference>